<dbReference type="RefSeq" id="WP_343885093.1">
    <property type="nucleotide sequence ID" value="NZ_BAAAKI010000004.1"/>
</dbReference>
<dbReference type="InterPro" id="IPR037232">
    <property type="entry name" value="NADH_quin_OxRdtase_su_C/D-like"/>
</dbReference>
<reference evidence="5" key="1">
    <citation type="journal article" date="2019" name="Int. J. Syst. Evol. Microbiol.">
        <title>The Global Catalogue of Microorganisms (GCM) 10K type strain sequencing project: providing services to taxonomists for standard genome sequencing and annotation.</title>
        <authorList>
            <consortium name="The Broad Institute Genomics Platform"/>
            <consortium name="The Broad Institute Genome Sequencing Center for Infectious Disease"/>
            <person name="Wu L."/>
            <person name="Ma J."/>
        </authorList>
    </citation>
    <scope>NUCLEOTIDE SEQUENCE [LARGE SCALE GENOMIC DNA]</scope>
    <source>
        <strain evidence="5">CGMCC 1.15277</strain>
    </source>
</reference>
<gene>
    <name evidence="4" type="ORF">ACFP57_04615</name>
</gene>
<dbReference type="PANTHER" id="PTHR10884:SF14">
    <property type="entry name" value="NADH DEHYDROGENASE [UBIQUINONE] IRON-SULFUR PROTEIN 3, MITOCHONDRIAL"/>
    <property type="match status" value="1"/>
</dbReference>
<evidence type="ECO:0000313" key="4">
    <source>
        <dbReference type="EMBL" id="MFC6396272.1"/>
    </source>
</evidence>
<comment type="caution">
    <text evidence="4">The sequence shown here is derived from an EMBL/GenBank/DDBJ whole genome shotgun (WGS) entry which is preliminary data.</text>
</comment>
<evidence type="ECO:0000259" key="3">
    <source>
        <dbReference type="Pfam" id="PF00329"/>
    </source>
</evidence>
<dbReference type="Gene3D" id="3.30.460.80">
    <property type="entry name" value="NADH:ubiquinone oxidoreductase, 30kDa subunit"/>
    <property type="match status" value="1"/>
</dbReference>
<dbReference type="SUPFAM" id="SSF143243">
    <property type="entry name" value="Nqo5-like"/>
    <property type="match status" value="1"/>
</dbReference>
<dbReference type="PANTHER" id="PTHR10884">
    <property type="entry name" value="NADH DEHYDROGENASE UBIQUINONE IRON-SULFUR PROTEIN 3"/>
    <property type="match status" value="1"/>
</dbReference>
<protein>
    <submittedName>
        <fullName evidence="4">NADH-quinone oxidoreductase subunit C</fullName>
    </submittedName>
</protein>
<sequence length="193" mass="20914">MSAHGAADEILTVNPDGWVTSVEAARADGFTTFDFLDAVDEVGRTEEFRVVVRLVDWTIGRGRQLHVRIPRDEPRLDTISGVFAGASWHEREVHDFFGIEFTGGDPAPLLNHPVSGQPAVRWLRKDHVLAARAAQPWPGGKEPGEGPGAARRRMAPPGVPDPATWGNRDPALPPAAADEIAASVAGGRVRRRR</sequence>
<evidence type="ECO:0000256" key="1">
    <source>
        <dbReference type="ARBA" id="ARBA00007569"/>
    </source>
</evidence>
<dbReference type="Proteomes" id="UP001596266">
    <property type="component" value="Unassembled WGS sequence"/>
</dbReference>
<feature type="domain" description="NADH:ubiquinone oxidoreductase 30kDa subunit" evidence="3">
    <location>
        <begin position="11"/>
        <end position="111"/>
    </location>
</feature>
<keyword evidence="5" id="KW-1185">Reference proteome</keyword>
<feature type="compositionally biased region" description="Low complexity" evidence="2">
    <location>
        <begin position="174"/>
        <end position="187"/>
    </location>
</feature>
<name>A0ABW1X253_9ACTN</name>
<dbReference type="EMBL" id="JBHSUA010000009">
    <property type="protein sequence ID" value="MFC6396272.1"/>
    <property type="molecule type" value="Genomic_DNA"/>
</dbReference>
<accession>A0ABW1X253</accession>
<dbReference type="Pfam" id="PF00329">
    <property type="entry name" value="Complex1_30kDa"/>
    <property type="match status" value="1"/>
</dbReference>
<proteinExistence type="inferred from homology"/>
<organism evidence="4 5">
    <name type="scientific">Luteococcus sanguinis</name>
    <dbReference type="NCBI Taxonomy" id="174038"/>
    <lineage>
        <taxon>Bacteria</taxon>
        <taxon>Bacillati</taxon>
        <taxon>Actinomycetota</taxon>
        <taxon>Actinomycetes</taxon>
        <taxon>Propionibacteriales</taxon>
        <taxon>Propionibacteriaceae</taxon>
        <taxon>Luteococcus</taxon>
    </lineage>
</organism>
<evidence type="ECO:0000313" key="5">
    <source>
        <dbReference type="Proteomes" id="UP001596266"/>
    </source>
</evidence>
<evidence type="ECO:0000256" key="2">
    <source>
        <dbReference type="SAM" id="MobiDB-lite"/>
    </source>
</evidence>
<feature type="region of interest" description="Disordered" evidence="2">
    <location>
        <begin position="134"/>
        <end position="193"/>
    </location>
</feature>
<dbReference type="InterPro" id="IPR001268">
    <property type="entry name" value="NADH_UbQ_OxRdtase_30kDa_su"/>
</dbReference>
<comment type="similarity">
    <text evidence="1">Belongs to the complex I 30 kDa subunit family.</text>
</comment>